<dbReference type="InterPro" id="IPR020476">
    <property type="entry name" value="Nudix_hydrolase"/>
</dbReference>
<keyword evidence="9" id="KW-0234">DNA repair</keyword>
<evidence type="ECO:0000256" key="10">
    <source>
        <dbReference type="ARBA" id="ARBA00035861"/>
    </source>
</evidence>
<comment type="catalytic activity">
    <reaction evidence="10">
        <text>8-oxo-dGTP + H2O = 8-oxo-dGMP + diphosphate + H(+)</text>
        <dbReference type="Rhea" id="RHEA:31575"/>
        <dbReference type="ChEBI" id="CHEBI:15377"/>
        <dbReference type="ChEBI" id="CHEBI:15378"/>
        <dbReference type="ChEBI" id="CHEBI:33019"/>
        <dbReference type="ChEBI" id="CHEBI:63224"/>
        <dbReference type="ChEBI" id="CHEBI:77896"/>
        <dbReference type="EC" id="3.6.1.55"/>
    </reaction>
</comment>
<organism evidence="14 15">
    <name type="scientific">Kineococcus mangrovi</name>
    <dbReference type="NCBI Taxonomy" id="1660183"/>
    <lineage>
        <taxon>Bacteria</taxon>
        <taxon>Bacillati</taxon>
        <taxon>Actinomycetota</taxon>
        <taxon>Actinomycetes</taxon>
        <taxon>Kineosporiales</taxon>
        <taxon>Kineosporiaceae</taxon>
        <taxon>Kineococcus</taxon>
    </lineage>
</organism>
<keyword evidence="3" id="KW-0515">Mutator protein</keyword>
<evidence type="ECO:0000256" key="9">
    <source>
        <dbReference type="ARBA" id="ARBA00023204"/>
    </source>
</evidence>
<dbReference type="PRINTS" id="PR00502">
    <property type="entry name" value="NUDIXFAMILY"/>
</dbReference>
<comment type="similarity">
    <text evidence="2 12">Belongs to the Nudix hydrolase family.</text>
</comment>
<evidence type="ECO:0000256" key="2">
    <source>
        <dbReference type="ARBA" id="ARBA00005582"/>
    </source>
</evidence>
<dbReference type="Gene3D" id="3.90.79.10">
    <property type="entry name" value="Nucleoside Triphosphate Pyrophosphohydrolase"/>
    <property type="match status" value="1"/>
</dbReference>
<dbReference type="EMBL" id="JBGGTQ010000005">
    <property type="protein sequence ID" value="MEZ0493176.1"/>
    <property type="molecule type" value="Genomic_DNA"/>
</dbReference>
<dbReference type="Pfam" id="PF00293">
    <property type="entry name" value="NUDIX"/>
    <property type="match status" value="1"/>
</dbReference>
<evidence type="ECO:0000256" key="8">
    <source>
        <dbReference type="ARBA" id="ARBA00022842"/>
    </source>
</evidence>
<dbReference type="InterPro" id="IPR020084">
    <property type="entry name" value="NUDIX_hydrolase_CS"/>
</dbReference>
<dbReference type="PANTHER" id="PTHR47707">
    <property type="entry name" value="8-OXO-DGTP DIPHOSPHATASE"/>
    <property type="match status" value="1"/>
</dbReference>
<feature type="domain" description="Nudix hydrolase" evidence="13">
    <location>
        <begin position="1"/>
        <end position="135"/>
    </location>
</feature>
<dbReference type="InterPro" id="IPR047127">
    <property type="entry name" value="MutT-like"/>
</dbReference>
<dbReference type="SUPFAM" id="SSF55811">
    <property type="entry name" value="Nudix"/>
    <property type="match status" value="1"/>
</dbReference>
<dbReference type="Proteomes" id="UP001566476">
    <property type="component" value="Unassembled WGS sequence"/>
</dbReference>
<proteinExistence type="inferred from homology"/>
<dbReference type="InterPro" id="IPR000086">
    <property type="entry name" value="NUDIX_hydrolase_dom"/>
</dbReference>
<dbReference type="PROSITE" id="PS00893">
    <property type="entry name" value="NUDIX_BOX"/>
    <property type="match status" value="1"/>
</dbReference>
<evidence type="ECO:0000256" key="1">
    <source>
        <dbReference type="ARBA" id="ARBA00001946"/>
    </source>
</evidence>
<dbReference type="InterPro" id="IPR015797">
    <property type="entry name" value="NUDIX_hydrolase-like_dom_sf"/>
</dbReference>
<dbReference type="RefSeq" id="WP_370719406.1">
    <property type="nucleotide sequence ID" value="NZ_JBGGTQ010000005.1"/>
</dbReference>
<evidence type="ECO:0000313" key="15">
    <source>
        <dbReference type="Proteomes" id="UP001566476"/>
    </source>
</evidence>
<keyword evidence="6" id="KW-0227">DNA damage</keyword>
<dbReference type="EC" id="3.6.1.55" evidence="11"/>
<name>A0ABM6QL05_9ACTN</name>
<evidence type="ECO:0000256" key="11">
    <source>
        <dbReference type="ARBA" id="ARBA00038905"/>
    </source>
</evidence>
<keyword evidence="4" id="KW-0235">DNA replication</keyword>
<evidence type="ECO:0000256" key="6">
    <source>
        <dbReference type="ARBA" id="ARBA00022763"/>
    </source>
</evidence>
<accession>A0ABM6QL05</accession>
<keyword evidence="5" id="KW-0479">Metal-binding</keyword>
<reference evidence="14 15" key="1">
    <citation type="submission" date="2024-07" db="EMBL/GenBank/DDBJ databases">
        <authorList>
            <person name="Thanompreechachai J."/>
            <person name="Duangmal K."/>
        </authorList>
    </citation>
    <scope>NUCLEOTIDE SEQUENCE [LARGE SCALE GENOMIC DNA]</scope>
    <source>
        <strain evidence="14 15">TBRC 1896</strain>
    </source>
</reference>
<dbReference type="PROSITE" id="PS51462">
    <property type="entry name" value="NUDIX"/>
    <property type="match status" value="1"/>
</dbReference>
<keyword evidence="7 12" id="KW-0378">Hydrolase</keyword>
<evidence type="ECO:0000256" key="4">
    <source>
        <dbReference type="ARBA" id="ARBA00022705"/>
    </source>
</evidence>
<evidence type="ECO:0000256" key="12">
    <source>
        <dbReference type="RuleBase" id="RU003476"/>
    </source>
</evidence>
<dbReference type="PANTHER" id="PTHR47707:SF1">
    <property type="entry name" value="NUDIX HYDROLASE FAMILY PROTEIN"/>
    <property type="match status" value="1"/>
</dbReference>
<comment type="caution">
    <text evidence="14">The sequence shown here is derived from an EMBL/GenBank/DDBJ whole genome shotgun (WGS) entry which is preliminary data.</text>
</comment>
<evidence type="ECO:0000313" key="14">
    <source>
        <dbReference type="EMBL" id="MEZ0493176.1"/>
    </source>
</evidence>
<keyword evidence="8" id="KW-0460">Magnesium</keyword>
<gene>
    <name evidence="14" type="ORF">AB2L28_13115</name>
</gene>
<keyword evidence="15" id="KW-1185">Reference proteome</keyword>
<evidence type="ECO:0000256" key="7">
    <source>
        <dbReference type="ARBA" id="ARBA00022801"/>
    </source>
</evidence>
<evidence type="ECO:0000256" key="3">
    <source>
        <dbReference type="ARBA" id="ARBA00022457"/>
    </source>
</evidence>
<comment type="cofactor">
    <cofactor evidence="1">
        <name>Mg(2+)</name>
        <dbReference type="ChEBI" id="CHEBI:18420"/>
    </cofactor>
</comment>
<evidence type="ECO:0000256" key="5">
    <source>
        <dbReference type="ARBA" id="ARBA00022723"/>
    </source>
</evidence>
<sequence length="149" mass="16455">MQTVVAGILITDERVLLTLRSATRRAYPSTWALPGGHVEPDEDELHALRRELGEELGIDVAGVTGTPISELILPTGAPDGPQPDVRLRTWHVTAWHGEPANLLPAEHERLAWFSAGELSQLTWAHPEHQQMLHNLLTPMALRHRGAVDP</sequence>
<evidence type="ECO:0000259" key="13">
    <source>
        <dbReference type="PROSITE" id="PS51462"/>
    </source>
</evidence>
<protein>
    <recommendedName>
        <fullName evidence="11">8-oxo-dGTP diphosphatase</fullName>
        <ecNumber evidence="11">3.6.1.55</ecNumber>
    </recommendedName>
</protein>